<dbReference type="SUPFAM" id="SSF52743">
    <property type="entry name" value="Subtilisin-like"/>
    <property type="match status" value="1"/>
</dbReference>
<feature type="active site" description="Charge relay system" evidence="5 6">
    <location>
        <position position="226"/>
    </location>
</feature>
<organism evidence="10 11">
    <name type="scientific">Crossiella cryophila</name>
    <dbReference type="NCBI Taxonomy" id="43355"/>
    <lineage>
        <taxon>Bacteria</taxon>
        <taxon>Bacillati</taxon>
        <taxon>Actinomycetota</taxon>
        <taxon>Actinomycetes</taxon>
        <taxon>Pseudonocardiales</taxon>
        <taxon>Pseudonocardiaceae</taxon>
        <taxon>Crossiella</taxon>
    </lineage>
</organism>
<dbReference type="InterPro" id="IPR050131">
    <property type="entry name" value="Peptidase_S8_subtilisin-like"/>
</dbReference>
<dbReference type="PROSITE" id="PS00136">
    <property type="entry name" value="SUBTILASE_ASP"/>
    <property type="match status" value="1"/>
</dbReference>
<evidence type="ECO:0000256" key="6">
    <source>
        <dbReference type="PROSITE-ProRule" id="PRU01240"/>
    </source>
</evidence>
<dbReference type="PRINTS" id="PR00723">
    <property type="entry name" value="SUBTILISIN"/>
</dbReference>
<dbReference type="EMBL" id="JACHMH010000001">
    <property type="protein sequence ID" value="MBB4681368.1"/>
    <property type="molecule type" value="Genomic_DNA"/>
</dbReference>
<keyword evidence="2 6" id="KW-0645">Protease</keyword>
<feature type="signal peptide" evidence="8">
    <location>
        <begin position="1"/>
        <end position="27"/>
    </location>
</feature>
<dbReference type="PROSITE" id="PS51892">
    <property type="entry name" value="SUBTILASE"/>
    <property type="match status" value="1"/>
</dbReference>
<evidence type="ECO:0000313" key="11">
    <source>
        <dbReference type="Proteomes" id="UP000533598"/>
    </source>
</evidence>
<evidence type="ECO:0000256" key="4">
    <source>
        <dbReference type="ARBA" id="ARBA00022825"/>
    </source>
</evidence>
<evidence type="ECO:0000313" key="10">
    <source>
        <dbReference type="EMBL" id="MBB4681368.1"/>
    </source>
</evidence>
<feature type="active site" description="Charge relay system" evidence="5 6">
    <location>
        <position position="427"/>
    </location>
</feature>
<feature type="domain" description="Peptidase S8/S53" evidence="9">
    <location>
        <begin position="218"/>
        <end position="474"/>
    </location>
</feature>
<feature type="active site" description="Charge relay system" evidence="5 6">
    <location>
        <position position="259"/>
    </location>
</feature>
<dbReference type="InterPro" id="IPR022398">
    <property type="entry name" value="Peptidase_S8_His-AS"/>
</dbReference>
<feature type="region of interest" description="Disordered" evidence="7">
    <location>
        <begin position="27"/>
        <end position="48"/>
    </location>
</feature>
<dbReference type="InterPro" id="IPR036852">
    <property type="entry name" value="Peptidase_S8/S53_dom_sf"/>
</dbReference>
<evidence type="ECO:0000256" key="8">
    <source>
        <dbReference type="SAM" id="SignalP"/>
    </source>
</evidence>
<reference evidence="10 11" key="1">
    <citation type="submission" date="2020-08" db="EMBL/GenBank/DDBJ databases">
        <title>Sequencing the genomes of 1000 actinobacteria strains.</title>
        <authorList>
            <person name="Klenk H.-P."/>
        </authorList>
    </citation>
    <scope>NUCLEOTIDE SEQUENCE [LARGE SCALE GENOMIC DNA]</scope>
    <source>
        <strain evidence="10 11">DSM 44230</strain>
    </source>
</reference>
<sequence>MRHPGKRTVPAAALAAALLALGTPALADPAATPPGPPQAGASTGGTEPRRITLVTGDLVHVNAQGAPVRFEAGPGREGMSFRRWTEHGQWQLRPADADPLISSGRVDPRLFNISLLLESGYEDAKRQDVPLLVAGDGARSAPQALTGTTRTRELPALGLAAVSAPKNSTGGTWNSIKDQARGRAAGKVWLNATLKYSLHQSVPLIGAPAAWQAGHTAKDVPVAVLDSGIDVDHPDFAGVLQQAKDFSNSPHGIKDTIGHGTHVSSIVAGNGAAGGGKQVGVAKDAKLFFGKVGDQGPTEDAALAGMTWAAVEHKAKAVNMSFGLAQHQPDPVSEAIERLSAAHGTLFVIAAGNSGEHAPVGHPATTDAALAVASSTKDGQLSDFSSRGPRAGDYGLKPEITAPGSDIVAAKADSAGGERYVAMSGTSMAAPHLTGAAAVLAGAHPDWSAARLKAALMSTAKPLAGVSVHGQGAGVVDLDRATKQKVTAEQGGFSLGYFRWPHQGQQPASKDVVYRNDGDTPVTLDLALSISDKQGGAPDPDQFKLSGQRITVPAKGSEKVGITVDPGKRVGLYGGWLTAKSGDVEVRTAVSSYVEEERYDLTVKVTGRDGKPAATTGEVTVSGLDNDLRQTLELSADGTGTVRAAKGDYLVTSTVKEHGPRGRYDADPVSLTQQVAPRLRLDKNISLHADARTAKRVEVELDDPSLRIAGIELSPLHGKGSAKDPCCTPTDFPAYTDTDAPVYLGSLGGSVEHFRHLTHVTAVRPEISAEIVAPQRHPLGLWRNRASPQLLGEHLLPVLDVKAGTPADLAGKDLKDKLVLLTPPTGEPANDKVAAIGAAGAKAVLLTEPSRLRRGKQPVVVLSAAEHRLGTLRELLGKGPVSMRLNGISTSPISYDLAFTSSGKMAEGGRLRAHRHELTRIESSYREDGHHTTVRPAWRPGLDGRTAVAMPESYPFRLGAPPVPLGATRTEYVTPGWWHKDSELGDGFGAEPSGGDTQQIEVAATRFGRYGTHRREYNAGPLAVRSPHGRGGLVRRGDEISLQHNLFVPQPAAPGAPGQHGRVAYPATTGETTLSAGGKVIGTYGSPASGYWQIPTGPATYEISTKGTYGGRTVQAGWTFRSDTTAQPTPVRLLHVTPQLALDTENTAQAGKTLPVTVSVRDGEGAVQATLAVSLDGTNWQNVVLRKAGTDFTGTLPALGKAGDVVWLRLTAEDGSGAKANQTLHRAYTLR</sequence>
<protein>
    <recommendedName>
        <fullName evidence="9">Peptidase S8/S53 domain-containing protein</fullName>
    </recommendedName>
</protein>
<proteinExistence type="inferred from homology"/>
<evidence type="ECO:0000256" key="7">
    <source>
        <dbReference type="SAM" id="MobiDB-lite"/>
    </source>
</evidence>
<comment type="caution">
    <text evidence="10">The sequence shown here is derived from an EMBL/GenBank/DDBJ whole genome shotgun (WGS) entry which is preliminary data.</text>
</comment>
<dbReference type="PANTHER" id="PTHR43806">
    <property type="entry name" value="PEPTIDASE S8"/>
    <property type="match status" value="1"/>
</dbReference>
<evidence type="ECO:0000256" key="1">
    <source>
        <dbReference type="ARBA" id="ARBA00011073"/>
    </source>
</evidence>
<feature type="chain" id="PRO_5030743314" description="Peptidase S8/S53 domain-containing protein" evidence="8">
    <location>
        <begin position="28"/>
        <end position="1231"/>
    </location>
</feature>
<evidence type="ECO:0000256" key="3">
    <source>
        <dbReference type="ARBA" id="ARBA00022801"/>
    </source>
</evidence>
<dbReference type="AlphaFoldDB" id="A0A7W7FY61"/>
<keyword evidence="8" id="KW-0732">Signal</keyword>
<dbReference type="Gene3D" id="3.40.50.200">
    <property type="entry name" value="Peptidase S8/S53 domain"/>
    <property type="match status" value="1"/>
</dbReference>
<dbReference type="PROSITE" id="PS00137">
    <property type="entry name" value="SUBTILASE_HIS"/>
    <property type="match status" value="1"/>
</dbReference>
<name>A0A7W7FY61_9PSEU</name>
<dbReference type="Proteomes" id="UP000533598">
    <property type="component" value="Unassembled WGS sequence"/>
</dbReference>
<dbReference type="InterPro" id="IPR023827">
    <property type="entry name" value="Peptidase_S8_Asp-AS"/>
</dbReference>
<evidence type="ECO:0000256" key="2">
    <source>
        <dbReference type="ARBA" id="ARBA00022670"/>
    </source>
</evidence>
<dbReference type="Pfam" id="PF00082">
    <property type="entry name" value="Peptidase_S8"/>
    <property type="match status" value="1"/>
</dbReference>
<keyword evidence="11" id="KW-1185">Reference proteome</keyword>
<gene>
    <name evidence="10" type="ORF">HNR67_007486</name>
</gene>
<keyword evidence="4 6" id="KW-0720">Serine protease</keyword>
<dbReference type="InterPro" id="IPR015500">
    <property type="entry name" value="Peptidase_S8_subtilisin-rel"/>
</dbReference>
<dbReference type="RefSeq" id="WP_185007887.1">
    <property type="nucleotide sequence ID" value="NZ_BAAAUI010000008.1"/>
</dbReference>
<accession>A0A7W7FY61</accession>
<evidence type="ECO:0000259" key="9">
    <source>
        <dbReference type="Pfam" id="PF00082"/>
    </source>
</evidence>
<dbReference type="GO" id="GO:0004252">
    <property type="term" value="F:serine-type endopeptidase activity"/>
    <property type="evidence" value="ECO:0007669"/>
    <property type="project" value="UniProtKB-UniRule"/>
</dbReference>
<keyword evidence="3 6" id="KW-0378">Hydrolase</keyword>
<evidence type="ECO:0000256" key="5">
    <source>
        <dbReference type="PIRSR" id="PIRSR615500-1"/>
    </source>
</evidence>
<dbReference type="PANTHER" id="PTHR43806:SF11">
    <property type="entry name" value="CEREVISIN-RELATED"/>
    <property type="match status" value="1"/>
</dbReference>
<comment type="similarity">
    <text evidence="1 6">Belongs to the peptidase S8 family.</text>
</comment>
<dbReference type="GO" id="GO:0006508">
    <property type="term" value="P:proteolysis"/>
    <property type="evidence" value="ECO:0007669"/>
    <property type="project" value="UniProtKB-KW"/>
</dbReference>
<dbReference type="InterPro" id="IPR000209">
    <property type="entry name" value="Peptidase_S8/S53_dom"/>
</dbReference>